<protein>
    <recommendedName>
        <fullName evidence="4">BACON domain-containing protein</fullName>
    </recommendedName>
</protein>
<name>A0ABU3BT96_9BACT</name>
<feature type="signal peptide" evidence="1">
    <location>
        <begin position="1"/>
        <end position="19"/>
    </location>
</feature>
<reference evidence="2 3" key="1">
    <citation type="submission" date="2023-09" db="EMBL/GenBank/DDBJ databases">
        <authorList>
            <person name="Rey-Velasco X."/>
        </authorList>
    </citation>
    <scope>NUCLEOTIDE SEQUENCE [LARGE SCALE GENOMIC DNA]</scope>
    <source>
        <strain evidence="2 3">F394</strain>
    </source>
</reference>
<proteinExistence type="predicted"/>
<organism evidence="2 3">
    <name type="scientific">Rubrivirga litoralis</name>
    <dbReference type="NCBI Taxonomy" id="3075598"/>
    <lineage>
        <taxon>Bacteria</taxon>
        <taxon>Pseudomonadati</taxon>
        <taxon>Rhodothermota</taxon>
        <taxon>Rhodothermia</taxon>
        <taxon>Rhodothermales</taxon>
        <taxon>Rubricoccaceae</taxon>
        <taxon>Rubrivirga</taxon>
    </lineage>
</organism>
<evidence type="ECO:0000313" key="2">
    <source>
        <dbReference type="EMBL" id="MDT0632391.1"/>
    </source>
</evidence>
<evidence type="ECO:0008006" key="4">
    <source>
        <dbReference type="Google" id="ProtNLM"/>
    </source>
</evidence>
<sequence>MRPLVFLLAALAAAGCDSALTDGQAFSATLSTDKTAYALGADATLRIENTGSVPIEFGPPSCWAALEAERTTGAWGEIARPDRPTCGGAIVVLPAGETSMSPPIDLDVPAGTYRLLLNVSDGDEEVRLSTDPFVVG</sequence>
<accession>A0ABU3BT96</accession>
<dbReference type="RefSeq" id="WP_311664241.1">
    <property type="nucleotide sequence ID" value="NZ_JAVRHT010000027.1"/>
</dbReference>
<keyword evidence="3" id="KW-1185">Reference proteome</keyword>
<evidence type="ECO:0000313" key="3">
    <source>
        <dbReference type="Proteomes" id="UP001267426"/>
    </source>
</evidence>
<gene>
    <name evidence="2" type="ORF">RM540_11585</name>
</gene>
<dbReference type="Proteomes" id="UP001267426">
    <property type="component" value="Unassembled WGS sequence"/>
</dbReference>
<dbReference type="EMBL" id="JAVRHT010000027">
    <property type="protein sequence ID" value="MDT0632391.1"/>
    <property type="molecule type" value="Genomic_DNA"/>
</dbReference>
<comment type="caution">
    <text evidence="2">The sequence shown here is derived from an EMBL/GenBank/DDBJ whole genome shotgun (WGS) entry which is preliminary data.</text>
</comment>
<evidence type="ECO:0000256" key="1">
    <source>
        <dbReference type="SAM" id="SignalP"/>
    </source>
</evidence>
<dbReference type="PROSITE" id="PS51257">
    <property type="entry name" value="PROKAR_LIPOPROTEIN"/>
    <property type="match status" value="1"/>
</dbReference>
<keyword evidence="1" id="KW-0732">Signal</keyword>
<feature type="chain" id="PRO_5047533649" description="BACON domain-containing protein" evidence="1">
    <location>
        <begin position="20"/>
        <end position="136"/>
    </location>
</feature>